<dbReference type="PROSITE" id="PS50011">
    <property type="entry name" value="PROTEIN_KINASE_DOM"/>
    <property type="match status" value="1"/>
</dbReference>
<dbReference type="InterPro" id="IPR050205">
    <property type="entry name" value="CDPK_Ser/Thr_kinases"/>
</dbReference>
<dbReference type="PROSITE" id="PS00108">
    <property type="entry name" value="PROTEIN_KINASE_ST"/>
    <property type="match status" value="1"/>
</dbReference>
<dbReference type="GO" id="GO:0004674">
    <property type="term" value="F:protein serine/threonine kinase activity"/>
    <property type="evidence" value="ECO:0007669"/>
    <property type="project" value="UniProtKB-KW"/>
</dbReference>
<keyword evidence="7 13" id="KW-0418">Kinase</keyword>
<dbReference type="GO" id="GO:0005524">
    <property type="term" value="F:ATP binding"/>
    <property type="evidence" value="ECO:0007669"/>
    <property type="project" value="UniProtKB-KW"/>
</dbReference>
<dbReference type="AlphaFoldDB" id="A0A2G8JVJ6"/>
<evidence type="ECO:0000256" key="2">
    <source>
        <dbReference type="ARBA" id="ARBA00012513"/>
    </source>
</evidence>
<feature type="domain" description="Protein kinase" evidence="12">
    <location>
        <begin position="19"/>
        <end position="300"/>
    </location>
</feature>
<dbReference type="InterPro" id="IPR027442">
    <property type="entry name" value="MAPKAPK_C"/>
</dbReference>
<evidence type="ECO:0000256" key="9">
    <source>
        <dbReference type="ARBA" id="ARBA00047899"/>
    </source>
</evidence>
<evidence type="ECO:0000256" key="10">
    <source>
        <dbReference type="ARBA" id="ARBA00048679"/>
    </source>
</evidence>
<evidence type="ECO:0000256" key="8">
    <source>
        <dbReference type="ARBA" id="ARBA00022840"/>
    </source>
</evidence>
<organism evidence="13 14">
    <name type="scientific">Stichopus japonicus</name>
    <name type="common">Sea cucumber</name>
    <dbReference type="NCBI Taxonomy" id="307972"/>
    <lineage>
        <taxon>Eukaryota</taxon>
        <taxon>Metazoa</taxon>
        <taxon>Echinodermata</taxon>
        <taxon>Eleutherozoa</taxon>
        <taxon>Echinozoa</taxon>
        <taxon>Holothuroidea</taxon>
        <taxon>Aspidochirotacea</taxon>
        <taxon>Aspidochirotida</taxon>
        <taxon>Stichopodidae</taxon>
        <taxon>Apostichopus</taxon>
    </lineage>
</organism>
<dbReference type="Pfam" id="PF00069">
    <property type="entry name" value="Pkinase"/>
    <property type="match status" value="1"/>
</dbReference>
<protein>
    <recommendedName>
        <fullName evidence="2">non-specific serine/threonine protein kinase</fullName>
        <ecNumber evidence="2">2.7.11.1</ecNumber>
    </recommendedName>
</protein>
<comment type="similarity">
    <text evidence="1">Belongs to the protein kinase superfamily. CAMK Ser/Thr protein kinase family.</text>
</comment>
<dbReference type="InterPro" id="IPR008271">
    <property type="entry name" value="Ser/Thr_kinase_AS"/>
</dbReference>
<comment type="caution">
    <text evidence="13">The sequence shown here is derived from an EMBL/GenBank/DDBJ whole genome shotgun (WGS) entry which is preliminary data.</text>
</comment>
<keyword evidence="3" id="KW-0723">Serine/threonine-protein kinase</keyword>
<dbReference type="Gene3D" id="1.10.510.10">
    <property type="entry name" value="Transferase(Phosphotransferase) domain 1"/>
    <property type="match status" value="1"/>
</dbReference>
<evidence type="ECO:0000256" key="3">
    <source>
        <dbReference type="ARBA" id="ARBA00022527"/>
    </source>
</evidence>
<proteinExistence type="inferred from homology"/>
<dbReference type="InterPro" id="IPR000719">
    <property type="entry name" value="Prot_kinase_dom"/>
</dbReference>
<dbReference type="EMBL" id="MRZV01001200">
    <property type="protein sequence ID" value="PIK39791.1"/>
    <property type="molecule type" value="Genomic_DNA"/>
</dbReference>
<evidence type="ECO:0000259" key="12">
    <source>
        <dbReference type="PROSITE" id="PS50011"/>
    </source>
</evidence>
<comment type="catalytic activity">
    <reaction evidence="9">
        <text>L-threonyl-[protein] + ATP = O-phospho-L-threonyl-[protein] + ADP + H(+)</text>
        <dbReference type="Rhea" id="RHEA:46608"/>
        <dbReference type="Rhea" id="RHEA-COMP:11060"/>
        <dbReference type="Rhea" id="RHEA-COMP:11605"/>
        <dbReference type="ChEBI" id="CHEBI:15378"/>
        <dbReference type="ChEBI" id="CHEBI:30013"/>
        <dbReference type="ChEBI" id="CHEBI:30616"/>
        <dbReference type="ChEBI" id="CHEBI:61977"/>
        <dbReference type="ChEBI" id="CHEBI:456216"/>
        <dbReference type="EC" id="2.7.11.1"/>
    </reaction>
</comment>
<comment type="catalytic activity">
    <reaction evidence="10">
        <text>L-seryl-[protein] + ATP = O-phospho-L-seryl-[protein] + ADP + H(+)</text>
        <dbReference type="Rhea" id="RHEA:17989"/>
        <dbReference type="Rhea" id="RHEA-COMP:9863"/>
        <dbReference type="Rhea" id="RHEA-COMP:11604"/>
        <dbReference type="ChEBI" id="CHEBI:15378"/>
        <dbReference type="ChEBI" id="CHEBI:29999"/>
        <dbReference type="ChEBI" id="CHEBI:30616"/>
        <dbReference type="ChEBI" id="CHEBI:83421"/>
        <dbReference type="ChEBI" id="CHEBI:456216"/>
        <dbReference type="EC" id="2.7.11.1"/>
    </reaction>
</comment>
<gene>
    <name evidence="13" type="ORF">BSL78_23369</name>
</gene>
<name>A0A2G8JVJ6_STIJA</name>
<dbReference type="STRING" id="307972.A0A2G8JVJ6"/>
<dbReference type="Gene3D" id="3.30.200.20">
    <property type="entry name" value="Phosphorylase Kinase, domain 1"/>
    <property type="match status" value="1"/>
</dbReference>
<dbReference type="EC" id="2.7.11.1" evidence="2"/>
<dbReference type="PANTHER" id="PTHR24349">
    <property type="entry name" value="SERINE/THREONINE-PROTEIN KINASE"/>
    <property type="match status" value="1"/>
</dbReference>
<dbReference type="SMART" id="SM00220">
    <property type="entry name" value="S_TKc"/>
    <property type="match status" value="1"/>
</dbReference>
<evidence type="ECO:0000256" key="11">
    <source>
        <dbReference type="SAM" id="MobiDB-lite"/>
    </source>
</evidence>
<evidence type="ECO:0000256" key="5">
    <source>
        <dbReference type="ARBA" id="ARBA00022679"/>
    </source>
</evidence>
<dbReference type="InterPro" id="IPR011009">
    <property type="entry name" value="Kinase-like_dom_sf"/>
</dbReference>
<dbReference type="OrthoDB" id="40902at2759"/>
<keyword evidence="5" id="KW-0808">Transferase</keyword>
<sequence>MSSSHVKIKESSILDDYDVEWSEKLGTGVNGPVYRCRGRADGLDYALKLLRNNAHGLREVELHSLCTSHPHIVNIQDVYANRVQHPGDGNVGKALFVVMELMKGGELFDRITKAQKFTERNAARFTKQIALAVERCHTLNIAHRDLKPENLLLNDETEDAVIKLGDFGFAKVDDGNLKTPHFTPYYVAPQVLEAKRKSQSKDFGVIQSDPYTYDKCCDMWSLGVIIYIMLCGYPPFCPTTPTDVPLTPDMQQKIMSGQYEFSKADWSHISSNAKNVVDRLLKVDPLKRMTVTELINHPWLQESMGTDIILNSPSIFMDKNMLLEAQGVHSAQLTSMRLQESKIHLKPMTMANNPLIRKRKQSSSTLQQPAAKRTSTESSLQKLKDLLSYCKHSLNDGDILNQDKLLMLIQDVTEKNSSSTHLQELLQNLKLNGETSHQDLDLNHFCKIVETAILALEMDKT</sequence>
<evidence type="ECO:0000313" key="13">
    <source>
        <dbReference type="EMBL" id="PIK39791.1"/>
    </source>
</evidence>
<evidence type="ECO:0000256" key="1">
    <source>
        <dbReference type="ARBA" id="ARBA00006692"/>
    </source>
</evidence>
<keyword evidence="4" id="KW-0597">Phosphoprotein</keyword>
<dbReference type="SUPFAM" id="SSF56112">
    <property type="entry name" value="Protein kinase-like (PK-like)"/>
    <property type="match status" value="1"/>
</dbReference>
<dbReference type="Proteomes" id="UP000230750">
    <property type="component" value="Unassembled WGS sequence"/>
</dbReference>
<keyword evidence="14" id="KW-1185">Reference proteome</keyword>
<evidence type="ECO:0000256" key="6">
    <source>
        <dbReference type="ARBA" id="ARBA00022741"/>
    </source>
</evidence>
<evidence type="ECO:0000256" key="7">
    <source>
        <dbReference type="ARBA" id="ARBA00022777"/>
    </source>
</evidence>
<evidence type="ECO:0000313" key="14">
    <source>
        <dbReference type="Proteomes" id="UP000230750"/>
    </source>
</evidence>
<dbReference type="Gene3D" id="4.10.1170.10">
    <property type="entry name" value="MAP kinase activated protein kinase 2"/>
    <property type="match status" value="1"/>
</dbReference>
<keyword evidence="6" id="KW-0547">Nucleotide-binding</keyword>
<accession>A0A2G8JVJ6</accession>
<evidence type="ECO:0000256" key="4">
    <source>
        <dbReference type="ARBA" id="ARBA00022553"/>
    </source>
</evidence>
<feature type="region of interest" description="Disordered" evidence="11">
    <location>
        <begin position="358"/>
        <end position="377"/>
    </location>
</feature>
<keyword evidence="8" id="KW-0067">ATP-binding</keyword>
<reference evidence="13 14" key="1">
    <citation type="journal article" date="2017" name="PLoS Biol.">
        <title>The sea cucumber genome provides insights into morphological evolution and visceral regeneration.</title>
        <authorList>
            <person name="Zhang X."/>
            <person name="Sun L."/>
            <person name="Yuan J."/>
            <person name="Sun Y."/>
            <person name="Gao Y."/>
            <person name="Zhang L."/>
            <person name="Li S."/>
            <person name="Dai H."/>
            <person name="Hamel J.F."/>
            <person name="Liu C."/>
            <person name="Yu Y."/>
            <person name="Liu S."/>
            <person name="Lin W."/>
            <person name="Guo K."/>
            <person name="Jin S."/>
            <person name="Xu P."/>
            <person name="Storey K.B."/>
            <person name="Huan P."/>
            <person name="Zhang T."/>
            <person name="Zhou Y."/>
            <person name="Zhang J."/>
            <person name="Lin C."/>
            <person name="Li X."/>
            <person name="Xing L."/>
            <person name="Huo D."/>
            <person name="Sun M."/>
            <person name="Wang L."/>
            <person name="Mercier A."/>
            <person name="Li F."/>
            <person name="Yang H."/>
            <person name="Xiang J."/>
        </authorList>
    </citation>
    <scope>NUCLEOTIDE SEQUENCE [LARGE SCALE GENOMIC DNA]</scope>
    <source>
        <strain evidence="13">Shaxun</strain>
        <tissue evidence="13">Muscle</tissue>
    </source>
</reference>